<dbReference type="InterPro" id="IPR002696">
    <property type="entry name" value="Membr_insert_effic_factor_YidD"/>
</dbReference>
<keyword evidence="1" id="KW-0472">Membrane</keyword>
<evidence type="ECO:0000256" key="2">
    <source>
        <dbReference type="SAM" id="MobiDB-lite"/>
    </source>
</evidence>
<feature type="region of interest" description="Disordered" evidence="2">
    <location>
        <begin position="66"/>
        <end position="99"/>
    </location>
</feature>
<gene>
    <name evidence="3" type="primary">yidD</name>
    <name evidence="3" type="ORF">H8K26_01105</name>
</gene>
<evidence type="ECO:0000313" key="3">
    <source>
        <dbReference type="EMBL" id="MBC3810024.1"/>
    </source>
</evidence>
<name>A0ABR6XAS2_9BURK</name>
<dbReference type="EMBL" id="JACOFT010000001">
    <property type="protein sequence ID" value="MBC3810024.1"/>
    <property type="molecule type" value="Genomic_DNA"/>
</dbReference>
<dbReference type="PANTHER" id="PTHR33383">
    <property type="entry name" value="MEMBRANE PROTEIN INSERTION EFFICIENCY FACTOR-RELATED"/>
    <property type="match status" value="1"/>
</dbReference>
<dbReference type="RefSeq" id="WP_186896068.1">
    <property type="nucleotide sequence ID" value="NZ_JACOFT010000001.1"/>
</dbReference>
<dbReference type="Proteomes" id="UP000637632">
    <property type="component" value="Unassembled WGS sequence"/>
</dbReference>
<comment type="function">
    <text evidence="1">Could be involved in insertion of integral membrane proteins into the membrane.</text>
</comment>
<comment type="subcellular location">
    <subcellularLocation>
        <location evidence="1">Cell membrane</location>
        <topology evidence="1">Peripheral membrane protein</topology>
        <orientation evidence="1">Cytoplasmic side</orientation>
    </subcellularLocation>
</comment>
<organism evidence="3 4">
    <name type="scientific">Undibacterium aquatile</name>
    <dbReference type="NCBI Taxonomy" id="1537398"/>
    <lineage>
        <taxon>Bacteria</taxon>
        <taxon>Pseudomonadati</taxon>
        <taxon>Pseudomonadota</taxon>
        <taxon>Betaproteobacteria</taxon>
        <taxon>Burkholderiales</taxon>
        <taxon>Oxalobacteraceae</taxon>
        <taxon>Undibacterium</taxon>
    </lineage>
</organism>
<keyword evidence="4" id="KW-1185">Reference proteome</keyword>
<sequence>MKTLLLLLLRFYKYAISPMLGQNCRFYPSCSEYAAEAIQLHGAVKGSYLAGKRLCKCHPWHPGGVDNVPPAGEKNKTVPTSDKCCHDHTGDTGHSSHLS</sequence>
<reference evidence="3 4" key="1">
    <citation type="submission" date="2020-08" db="EMBL/GenBank/DDBJ databases">
        <title>Novel species isolated from subtropical streams in China.</title>
        <authorList>
            <person name="Lu H."/>
        </authorList>
    </citation>
    <scope>NUCLEOTIDE SEQUENCE [LARGE SCALE GENOMIC DNA]</scope>
    <source>
        <strain evidence="3 4">CCTCC AB 2015119</strain>
    </source>
</reference>
<comment type="similarity">
    <text evidence="1">Belongs to the UPF0161 family.</text>
</comment>
<dbReference type="PANTHER" id="PTHR33383:SF1">
    <property type="entry name" value="MEMBRANE PROTEIN INSERTION EFFICIENCY FACTOR-RELATED"/>
    <property type="match status" value="1"/>
</dbReference>
<dbReference type="HAMAP" id="MF_00386">
    <property type="entry name" value="UPF0161_YidD"/>
    <property type="match status" value="1"/>
</dbReference>
<dbReference type="NCBIfam" id="TIGR00278">
    <property type="entry name" value="membrane protein insertion efficiency factor YidD"/>
    <property type="match status" value="1"/>
</dbReference>
<evidence type="ECO:0000313" key="4">
    <source>
        <dbReference type="Proteomes" id="UP000637632"/>
    </source>
</evidence>
<dbReference type="Pfam" id="PF01809">
    <property type="entry name" value="YidD"/>
    <property type="match status" value="1"/>
</dbReference>
<proteinExistence type="inferred from homology"/>
<comment type="caution">
    <text evidence="3">The sequence shown here is derived from an EMBL/GenBank/DDBJ whole genome shotgun (WGS) entry which is preliminary data.</text>
</comment>
<protein>
    <recommendedName>
        <fullName evidence="1">Putative membrane protein insertion efficiency factor</fullName>
    </recommendedName>
</protein>
<dbReference type="SMART" id="SM01234">
    <property type="entry name" value="Haemolytic"/>
    <property type="match status" value="1"/>
</dbReference>
<evidence type="ECO:0000256" key="1">
    <source>
        <dbReference type="HAMAP-Rule" id="MF_00386"/>
    </source>
</evidence>
<keyword evidence="1" id="KW-1003">Cell membrane</keyword>
<accession>A0ABR6XAS2</accession>